<name>A0A2M6WB42_9BACT</name>
<dbReference type="PROSITE" id="PS50084">
    <property type="entry name" value="KH_TYPE_1"/>
    <property type="match status" value="1"/>
</dbReference>
<dbReference type="InterPro" id="IPR004087">
    <property type="entry name" value="KH_dom"/>
</dbReference>
<dbReference type="Pfam" id="PF01138">
    <property type="entry name" value="RNase_PH"/>
    <property type="match status" value="2"/>
</dbReference>
<evidence type="ECO:0000259" key="10">
    <source>
        <dbReference type="PROSITE" id="PS50126"/>
    </source>
</evidence>
<dbReference type="CDD" id="cd02393">
    <property type="entry name" value="KH-I_PNPase"/>
    <property type="match status" value="1"/>
</dbReference>
<dbReference type="InterPro" id="IPR036345">
    <property type="entry name" value="ExoRNase_PH_dom2_sf"/>
</dbReference>
<comment type="similarity">
    <text evidence="1 8">Belongs to the polyribonucleotide nucleotidyltransferase family.</text>
</comment>
<dbReference type="Pfam" id="PF00013">
    <property type="entry name" value="KH_1"/>
    <property type="match status" value="1"/>
</dbReference>
<dbReference type="EMBL" id="PFBP01000012">
    <property type="protein sequence ID" value="PIT90019.1"/>
    <property type="molecule type" value="Genomic_DNA"/>
</dbReference>
<evidence type="ECO:0000256" key="6">
    <source>
        <dbReference type="ARBA" id="ARBA00022842"/>
    </source>
</evidence>
<evidence type="ECO:0000256" key="3">
    <source>
        <dbReference type="ARBA" id="ARBA00022679"/>
    </source>
</evidence>
<proteinExistence type="inferred from homology"/>
<protein>
    <recommendedName>
        <fullName evidence="8">Polyribonucleotide nucleotidyltransferase</fullName>
        <ecNumber evidence="8">2.7.7.8</ecNumber>
    </recommendedName>
    <alternativeName>
        <fullName evidence="8">Polynucleotide phosphorylase</fullName>
        <shortName evidence="8">PNPase</shortName>
    </alternativeName>
</protein>
<dbReference type="InterPro" id="IPR020568">
    <property type="entry name" value="Ribosomal_Su5_D2-typ_SF"/>
</dbReference>
<evidence type="ECO:0000256" key="8">
    <source>
        <dbReference type="HAMAP-Rule" id="MF_01595"/>
    </source>
</evidence>
<feature type="region of interest" description="Disordered" evidence="9">
    <location>
        <begin position="718"/>
        <end position="753"/>
    </location>
</feature>
<keyword evidence="6 8" id="KW-0460">Magnesium</keyword>
<dbReference type="SUPFAM" id="SSF54791">
    <property type="entry name" value="Eukaryotic type KH-domain (KH-domain type I)"/>
    <property type="match status" value="1"/>
</dbReference>
<feature type="binding site" evidence="8">
    <location>
        <position position="512"/>
    </location>
    <ligand>
        <name>Mg(2+)</name>
        <dbReference type="ChEBI" id="CHEBI:18420"/>
    </ligand>
</feature>
<dbReference type="EC" id="2.7.7.8" evidence="8"/>
<dbReference type="Proteomes" id="UP000231464">
    <property type="component" value="Unassembled WGS sequence"/>
</dbReference>
<dbReference type="NCBIfam" id="TIGR03591">
    <property type="entry name" value="polynuc_phos"/>
    <property type="match status" value="1"/>
</dbReference>
<dbReference type="SUPFAM" id="SSF55666">
    <property type="entry name" value="Ribonuclease PH domain 2-like"/>
    <property type="match status" value="2"/>
</dbReference>
<evidence type="ECO:0000256" key="1">
    <source>
        <dbReference type="ARBA" id="ARBA00007404"/>
    </source>
</evidence>
<comment type="cofactor">
    <cofactor evidence="8">
        <name>Mg(2+)</name>
        <dbReference type="ChEBI" id="CHEBI:18420"/>
    </cofactor>
</comment>
<dbReference type="Pfam" id="PF03725">
    <property type="entry name" value="RNase_PH_C"/>
    <property type="match status" value="1"/>
</dbReference>
<dbReference type="GO" id="GO:0000175">
    <property type="term" value="F:3'-5'-RNA exonuclease activity"/>
    <property type="evidence" value="ECO:0007669"/>
    <property type="project" value="TreeGrafter"/>
</dbReference>
<dbReference type="CDD" id="cd11364">
    <property type="entry name" value="RNase_PH_PNPase_2"/>
    <property type="match status" value="1"/>
</dbReference>
<dbReference type="GO" id="GO:0006402">
    <property type="term" value="P:mRNA catabolic process"/>
    <property type="evidence" value="ECO:0007669"/>
    <property type="project" value="UniProtKB-UniRule"/>
</dbReference>
<dbReference type="HAMAP" id="MF_01595">
    <property type="entry name" value="PNPase"/>
    <property type="match status" value="1"/>
</dbReference>
<dbReference type="InterPro" id="IPR012162">
    <property type="entry name" value="PNPase"/>
</dbReference>
<dbReference type="NCBIfam" id="NF008805">
    <property type="entry name" value="PRK11824.1"/>
    <property type="match status" value="1"/>
</dbReference>
<dbReference type="SUPFAM" id="SSF50249">
    <property type="entry name" value="Nucleic acid-binding proteins"/>
    <property type="match status" value="1"/>
</dbReference>
<evidence type="ECO:0000256" key="2">
    <source>
        <dbReference type="ARBA" id="ARBA00022490"/>
    </source>
</evidence>
<keyword evidence="3 8" id="KW-0808">Transferase</keyword>
<evidence type="ECO:0000256" key="9">
    <source>
        <dbReference type="SAM" id="MobiDB-lite"/>
    </source>
</evidence>
<dbReference type="AlphaFoldDB" id="A0A2M6WB42"/>
<dbReference type="InterPro" id="IPR036612">
    <property type="entry name" value="KH_dom_type_1_sf"/>
</dbReference>
<sequence>MKQEKQTFAAEIGGKSFIIETGYLASQANAACTVQYGETVVLATACMSKNVREDIDFFPLLVDYDEKLYAAGKIKGSRFIKREGKASDEAILSGRLVDRSIRPLFDEVIRNDVQLVLTILSFDAENDADILGLNAASAALAISDIPFEGPVAAVRVGLISSEENQEKFEMVLNPTYEARKKSVLDLVVAGTKDEVVMLEAGANQISEAQMQDAIAFGQKHLKKILDLIEEVRNKIGLEKTKLDQEKSDEEKAGIAKLETKVGKMVEEKIDEIFSSKSKNEYHNNIEKLNLYVDEVLKADNEVSKEERGQGIKMIEKFLDVHARKLVLEKGVRVDGRAIDEIRSLSAEVGVLPRTHGSGLFQRGETQVLSVVTLGSPSDEQTLDTMEESGKKRYMHHYNFPPFSVGEIGPMRGPGRREIGHGALAEKALLPVLPDKENFPYTIRVVSEVLSSNGSSSQASICGSTLSLMDAGVPISAPVAGIAMGMMSDYQDKNNYRILTDIQGIEDHSGDMDFKIAGTKKGITALQLDIKLGGIGMNIIAETLTKAREAREKILSVMAETIAEPRQEMSPYAPRIYTLQINPDKIRDVIGPGGKMINEIIDNTGVAIDIEDSGLVFITSVNADAANKAIEWVKNITREVKPGELFTGRVTRLMTFGAFVEVLPKQEGLVHISEMAPFRVGRVEDVVDVGDMIPVIVKEIDDQGRINLTMIGTDFDTSKIKQSSAPAESHRGGFSHNGFDRGPRRDDRHGGFRR</sequence>
<dbReference type="GO" id="GO:0004654">
    <property type="term" value="F:polyribonucleotide nucleotidyltransferase activity"/>
    <property type="evidence" value="ECO:0007669"/>
    <property type="project" value="UniProtKB-UniRule"/>
</dbReference>
<organism evidence="11 12">
    <name type="scientific">Candidatus Kuenenbacteria bacterium CG10_big_fil_rev_8_21_14_0_10_36_11</name>
    <dbReference type="NCBI Taxonomy" id="1974618"/>
    <lineage>
        <taxon>Bacteria</taxon>
        <taxon>Candidatus Kueneniibacteriota</taxon>
    </lineage>
</organism>
<feature type="compositionally biased region" description="Basic and acidic residues" evidence="9">
    <location>
        <begin position="737"/>
        <end position="753"/>
    </location>
</feature>
<dbReference type="InterPro" id="IPR036456">
    <property type="entry name" value="PNPase_PH_RNA-bd_sf"/>
</dbReference>
<dbReference type="Gene3D" id="2.40.50.140">
    <property type="entry name" value="Nucleic acid-binding proteins"/>
    <property type="match status" value="1"/>
</dbReference>
<evidence type="ECO:0000256" key="7">
    <source>
        <dbReference type="ARBA" id="ARBA00022884"/>
    </source>
</evidence>
<evidence type="ECO:0000256" key="4">
    <source>
        <dbReference type="ARBA" id="ARBA00022695"/>
    </source>
</evidence>
<comment type="function">
    <text evidence="8">Involved in mRNA degradation. Catalyzes the phosphorolysis of single-stranded polyribonucleotides processively in the 3'- to 5'-direction.</text>
</comment>
<comment type="caution">
    <text evidence="11">The sequence shown here is derived from an EMBL/GenBank/DDBJ whole genome shotgun (WGS) entry which is preliminary data.</text>
</comment>
<dbReference type="GO" id="GO:0000287">
    <property type="term" value="F:magnesium ion binding"/>
    <property type="evidence" value="ECO:0007669"/>
    <property type="project" value="UniProtKB-UniRule"/>
</dbReference>
<dbReference type="InterPro" id="IPR004088">
    <property type="entry name" value="KH_dom_type_1"/>
</dbReference>
<dbReference type="CDD" id="cd11363">
    <property type="entry name" value="RNase_PH_PNPase_1"/>
    <property type="match status" value="1"/>
</dbReference>
<dbReference type="PANTHER" id="PTHR11252:SF0">
    <property type="entry name" value="POLYRIBONUCLEOTIDE NUCLEOTIDYLTRANSFERASE 1, MITOCHONDRIAL"/>
    <property type="match status" value="1"/>
</dbReference>
<dbReference type="FunFam" id="3.30.230.70:FF:000002">
    <property type="entry name" value="Polyribonucleotide nucleotidyltransferase"/>
    <property type="match status" value="1"/>
</dbReference>
<dbReference type="SMART" id="SM00322">
    <property type="entry name" value="KH"/>
    <property type="match status" value="1"/>
</dbReference>
<keyword evidence="5 8" id="KW-0479">Metal-binding</keyword>
<comment type="catalytic activity">
    <reaction evidence="8">
        <text>RNA(n+1) + phosphate = RNA(n) + a ribonucleoside 5'-diphosphate</text>
        <dbReference type="Rhea" id="RHEA:22096"/>
        <dbReference type="Rhea" id="RHEA-COMP:14527"/>
        <dbReference type="Rhea" id="RHEA-COMP:17342"/>
        <dbReference type="ChEBI" id="CHEBI:43474"/>
        <dbReference type="ChEBI" id="CHEBI:57930"/>
        <dbReference type="ChEBI" id="CHEBI:140395"/>
        <dbReference type="EC" id="2.7.7.8"/>
    </reaction>
</comment>
<reference evidence="12" key="1">
    <citation type="submission" date="2017-09" db="EMBL/GenBank/DDBJ databases">
        <title>Depth-based differentiation of microbial function through sediment-hosted aquifers and enrichment of novel symbionts in the deep terrestrial subsurface.</title>
        <authorList>
            <person name="Probst A.J."/>
            <person name="Ladd B."/>
            <person name="Jarett J.K."/>
            <person name="Geller-Mcgrath D.E."/>
            <person name="Sieber C.M.K."/>
            <person name="Emerson J.B."/>
            <person name="Anantharaman K."/>
            <person name="Thomas B.C."/>
            <person name="Malmstrom R."/>
            <person name="Stieglmeier M."/>
            <person name="Klingl A."/>
            <person name="Woyke T."/>
            <person name="Ryan C.M."/>
            <person name="Banfield J.F."/>
        </authorList>
    </citation>
    <scope>NUCLEOTIDE SEQUENCE [LARGE SCALE GENOMIC DNA]</scope>
</reference>
<dbReference type="InterPro" id="IPR012340">
    <property type="entry name" value="NA-bd_OB-fold"/>
</dbReference>
<dbReference type="InterPro" id="IPR003029">
    <property type="entry name" value="S1_domain"/>
</dbReference>
<keyword evidence="7 8" id="KW-0694">RNA-binding</keyword>
<dbReference type="SUPFAM" id="SSF46915">
    <property type="entry name" value="Polynucleotide phosphorylase/guanosine pentaphosphate synthase (PNPase/GPSI), domain 3"/>
    <property type="match status" value="1"/>
</dbReference>
<dbReference type="PIRSF" id="PIRSF005499">
    <property type="entry name" value="PNPase"/>
    <property type="match status" value="1"/>
</dbReference>
<feature type="domain" description="S1 motif" evidence="10">
    <location>
        <begin position="642"/>
        <end position="710"/>
    </location>
</feature>
<dbReference type="FunFam" id="3.30.230.70:FF:000001">
    <property type="entry name" value="Polyribonucleotide nucleotidyltransferase"/>
    <property type="match status" value="1"/>
</dbReference>
<evidence type="ECO:0000313" key="12">
    <source>
        <dbReference type="Proteomes" id="UP000231464"/>
    </source>
</evidence>
<feature type="binding site" evidence="8">
    <location>
        <position position="506"/>
    </location>
    <ligand>
        <name>Mg(2+)</name>
        <dbReference type="ChEBI" id="CHEBI:18420"/>
    </ligand>
</feature>
<dbReference type="GO" id="GO:0006396">
    <property type="term" value="P:RNA processing"/>
    <property type="evidence" value="ECO:0007669"/>
    <property type="project" value="InterPro"/>
</dbReference>
<dbReference type="SUPFAM" id="SSF54211">
    <property type="entry name" value="Ribosomal protein S5 domain 2-like"/>
    <property type="match status" value="2"/>
</dbReference>
<keyword evidence="4 8" id="KW-0548">Nucleotidyltransferase</keyword>
<dbReference type="SMART" id="SM00316">
    <property type="entry name" value="S1"/>
    <property type="match status" value="1"/>
</dbReference>
<keyword evidence="2 8" id="KW-0963">Cytoplasm</keyword>
<dbReference type="FunFam" id="3.30.1370.10:FF:000001">
    <property type="entry name" value="Polyribonucleotide nucleotidyltransferase"/>
    <property type="match status" value="1"/>
</dbReference>
<comment type="subcellular location">
    <subcellularLocation>
        <location evidence="8">Cytoplasm</location>
    </subcellularLocation>
</comment>
<dbReference type="PANTHER" id="PTHR11252">
    <property type="entry name" value="POLYRIBONUCLEOTIDE NUCLEOTIDYLTRANSFERASE"/>
    <property type="match status" value="1"/>
</dbReference>
<accession>A0A2M6WB42</accession>
<dbReference type="Pfam" id="PF00575">
    <property type="entry name" value="S1"/>
    <property type="match status" value="1"/>
</dbReference>
<dbReference type="InterPro" id="IPR001247">
    <property type="entry name" value="ExoRNase_PH_dom1"/>
</dbReference>
<dbReference type="GO" id="GO:0003723">
    <property type="term" value="F:RNA binding"/>
    <property type="evidence" value="ECO:0007669"/>
    <property type="project" value="UniProtKB-UniRule"/>
</dbReference>
<dbReference type="InterPro" id="IPR015847">
    <property type="entry name" value="ExoRNase_PH_dom2"/>
</dbReference>
<dbReference type="PROSITE" id="PS50126">
    <property type="entry name" value="S1"/>
    <property type="match status" value="1"/>
</dbReference>
<evidence type="ECO:0000256" key="5">
    <source>
        <dbReference type="ARBA" id="ARBA00022723"/>
    </source>
</evidence>
<dbReference type="Gene3D" id="3.30.1370.10">
    <property type="entry name" value="K Homology domain, type 1"/>
    <property type="match status" value="1"/>
</dbReference>
<dbReference type="GO" id="GO:0005829">
    <property type="term" value="C:cytosol"/>
    <property type="evidence" value="ECO:0007669"/>
    <property type="project" value="UniProtKB-ARBA"/>
</dbReference>
<dbReference type="InterPro" id="IPR027408">
    <property type="entry name" value="PNPase/RNase_PH_dom_sf"/>
</dbReference>
<dbReference type="CDD" id="cd04472">
    <property type="entry name" value="S1_PNPase"/>
    <property type="match status" value="1"/>
</dbReference>
<dbReference type="Gene3D" id="3.30.230.70">
    <property type="entry name" value="GHMP Kinase, N-terminal domain"/>
    <property type="match status" value="2"/>
</dbReference>
<gene>
    <name evidence="8" type="primary">pnp</name>
    <name evidence="11" type="ORF">COU23_00775</name>
</gene>
<evidence type="ECO:0000313" key="11">
    <source>
        <dbReference type="EMBL" id="PIT90019.1"/>
    </source>
</evidence>